<evidence type="ECO:0000256" key="2">
    <source>
        <dbReference type="ARBA" id="ARBA00023002"/>
    </source>
</evidence>
<reference evidence="3" key="1">
    <citation type="submission" date="2015-12" db="EMBL/GenBank/DDBJ databases">
        <title>De novo transcriptome assembly of four potential Pierce s Disease insect vectors from Arizona vineyards.</title>
        <authorList>
            <person name="Tassone E.E."/>
        </authorList>
    </citation>
    <scope>NUCLEOTIDE SEQUENCE</scope>
</reference>
<accession>A0A1B6DIY3</accession>
<dbReference type="InterPro" id="IPR020904">
    <property type="entry name" value="Sc_DH/Rdtase_CS"/>
</dbReference>
<dbReference type="SUPFAM" id="SSF51735">
    <property type="entry name" value="NAD(P)-binding Rossmann-fold domains"/>
    <property type="match status" value="1"/>
</dbReference>
<dbReference type="Pfam" id="PF00106">
    <property type="entry name" value="adh_short"/>
    <property type="match status" value="1"/>
</dbReference>
<dbReference type="PANTHER" id="PTHR43115">
    <property type="entry name" value="DEHYDROGENASE/REDUCTASE SDR FAMILY MEMBER 11"/>
    <property type="match status" value="1"/>
</dbReference>
<sequence>MDFFKDGNMDHWKIIFSLNVFAQGMVTREALKIMKSKGIDDGHIININSVSGHRISLLKGSFVYSAAKHAAKVLTEGLRRELVADKSQIKVTNISPGLVNTEFIEVSGHQNDFDLKKLPYLEAIDVAEAVHYVLATPKHVQINEIIIRAVGDGI</sequence>
<dbReference type="PRINTS" id="PR00081">
    <property type="entry name" value="GDHRDH"/>
</dbReference>
<dbReference type="EMBL" id="GEDC01011710">
    <property type="protein sequence ID" value="JAS25588.1"/>
    <property type="molecule type" value="Transcribed_RNA"/>
</dbReference>
<dbReference type="PANTHER" id="PTHR43115:SF4">
    <property type="entry name" value="DEHYDROGENASE_REDUCTASE SDR FAMILY MEMBER 11"/>
    <property type="match status" value="1"/>
</dbReference>
<evidence type="ECO:0000313" key="3">
    <source>
        <dbReference type="EMBL" id="JAS25588.1"/>
    </source>
</evidence>
<proteinExistence type="inferred from homology"/>
<dbReference type="InterPro" id="IPR002347">
    <property type="entry name" value="SDR_fam"/>
</dbReference>
<protein>
    <recommendedName>
        <fullName evidence="4">Dehydrogenase</fullName>
    </recommendedName>
</protein>
<keyword evidence="2" id="KW-0560">Oxidoreductase</keyword>
<gene>
    <name evidence="3" type="ORF">g.36119</name>
</gene>
<evidence type="ECO:0008006" key="4">
    <source>
        <dbReference type="Google" id="ProtNLM"/>
    </source>
</evidence>
<name>A0A1B6DIY3_9HEMI</name>
<dbReference type="GO" id="GO:0016491">
    <property type="term" value="F:oxidoreductase activity"/>
    <property type="evidence" value="ECO:0007669"/>
    <property type="project" value="UniProtKB-KW"/>
</dbReference>
<dbReference type="Gene3D" id="3.40.50.720">
    <property type="entry name" value="NAD(P)-binding Rossmann-like Domain"/>
    <property type="match status" value="1"/>
</dbReference>
<dbReference type="PROSITE" id="PS00061">
    <property type="entry name" value="ADH_SHORT"/>
    <property type="match status" value="1"/>
</dbReference>
<organism evidence="3">
    <name type="scientific">Clastoptera arizonana</name>
    <name type="common">Arizona spittle bug</name>
    <dbReference type="NCBI Taxonomy" id="38151"/>
    <lineage>
        <taxon>Eukaryota</taxon>
        <taxon>Metazoa</taxon>
        <taxon>Ecdysozoa</taxon>
        <taxon>Arthropoda</taxon>
        <taxon>Hexapoda</taxon>
        <taxon>Insecta</taxon>
        <taxon>Pterygota</taxon>
        <taxon>Neoptera</taxon>
        <taxon>Paraneoptera</taxon>
        <taxon>Hemiptera</taxon>
        <taxon>Auchenorrhyncha</taxon>
        <taxon>Cercopoidea</taxon>
        <taxon>Clastopteridae</taxon>
        <taxon>Clastoptera</taxon>
    </lineage>
</organism>
<dbReference type="AlphaFoldDB" id="A0A1B6DIY3"/>
<evidence type="ECO:0000256" key="1">
    <source>
        <dbReference type="ARBA" id="ARBA00006484"/>
    </source>
</evidence>
<comment type="similarity">
    <text evidence="1">Belongs to the short-chain dehydrogenases/reductases (SDR) family.</text>
</comment>
<dbReference type="InterPro" id="IPR036291">
    <property type="entry name" value="NAD(P)-bd_dom_sf"/>
</dbReference>